<reference evidence="3" key="1">
    <citation type="submission" date="2007-06" db="EMBL/GenBank/DDBJ databases">
        <title>Complete sequence of Marinomonas sp. MWYL1.</title>
        <authorList>
            <consortium name="US DOE Joint Genome Institute"/>
            <person name="Copeland A."/>
            <person name="Lucas S."/>
            <person name="Lapidus A."/>
            <person name="Barry K."/>
            <person name="Glavina del Rio T."/>
            <person name="Dalin E."/>
            <person name="Tice H."/>
            <person name="Pitluck S."/>
            <person name="Kiss H."/>
            <person name="Brettin T."/>
            <person name="Bruce D."/>
            <person name="Detter J.C."/>
            <person name="Han C."/>
            <person name="Schmutz J."/>
            <person name="Larimer F."/>
            <person name="Land M."/>
            <person name="Hauser L."/>
            <person name="Kyrpides N."/>
            <person name="Kim E."/>
            <person name="Johnston A.W.B."/>
            <person name="Todd J.D."/>
            <person name="Rogers R."/>
            <person name="Wexler M."/>
            <person name="Bond P.L."/>
            <person name="Li Y."/>
            <person name="Richardson P."/>
        </authorList>
    </citation>
    <scope>NUCLEOTIDE SEQUENCE [LARGE SCALE GENOMIC DNA]</scope>
    <source>
        <strain evidence="3">MWYL1</strain>
    </source>
</reference>
<feature type="compositionally biased region" description="Low complexity" evidence="1">
    <location>
        <begin position="56"/>
        <end position="71"/>
    </location>
</feature>
<feature type="region of interest" description="Disordered" evidence="1">
    <location>
        <begin position="376"/>
        <end position="399"/>
    </location>
</feature>
<feature type="compositionally biased region" description="Polar residues" evidence="1">
    <location>
        <begin position="1"/>
        <end position="10"/>
    </location>
</feature>
<feature type="compositionally biased region" description="Polar residues" evidence="1">
    <location>
        <begin position="23"/>
        <end position="35"/>
    </location>
</feature>
<dbReference type="Gene3D" id="3.30.750.140">
    <property type="match status" value="1"/>
</dbReference>
<feature type="region of interest" description="Disordered" evidence="1">
    <location>
        <begin position="513"/>
        <end position="545"/>
    </location>
</feature>
<gene>
    <name evidence="3" type="ordered locus">Mmwyl1_3439</name>
</gene>
<feature type="domain" description="Flagellar hook-length control protein-like C-terminal" evidence="2">
    <location>
        <begin position="439"/>
        <end position="521"/>
    </location>
</feature>
<dbReference type="OrthoDB" id="1792985at2"/>
<keyword evidence="3" id="KW-0966">Cell projection</keyword>
<dbReference type="HOGENOM" id="CLU_480449_0_0_6"/>
<name>A6W0W3_MARMS</name>
<evidence type="ECO:0000259" key="2">
    <source>
        <dbReference type="Pfam" id="PF02120"/>
    </source>
</evidence>
<accession>A6W0W3</accession>
<dbReference type="CDD" id="cd17470">
    <property type="entry name" value="T3SS_Flik_C"/>
    <property type="match status" value="1"/>
</dbReference>
<dbReference type="PANTHER" id="PTHR37533">
    <property type="entry name" value="FLAGELLAR HOOK-LENGTH CONTROL PROTEIN"/>
    <property type="match status" value="1"/>
</dbReference>
<dbReference type="KEGG" id="mmw:Mmwyl1_3439"/>
<evidence type="ECO:0000256" key="1">
    <source>
        <dbReference type="SAM" id="MobiDB-lite"/>
    </source>
</evidence>
<sequence>MRTDSNTVLSLPSGVPPKKSALTKASTNNGTTFANDFNRAKETLAPKKAPATDKVAAPSSSVSSSANSSSATTKVLDKNAASTNSKDKVSTSSADSSAVVAVTAQAVSQDSGKALQQDGEVSPADGLLVAVSTEDSELPVTAAPSGLQSAEINSPLISDFDGVPQERIEQNPLVDNAVVGGVGLVSVAPTVTEEASKDVIVTGQVSAAPIVAEEASKDAIASGLSSGVGVVGLDAIRRTVATEAQNTNPTLSKTTVSEDTVEPAIIDDKGELSWVLSQMGGGEKKASVTPIGDAGLDTTKAAASVVAGAIASSVMNKENRTGSSPSPLVSEGGIAAASDETSLDSSDSLLDMDGLLVNEPVELRKKEQETMLGRMSAQIDGKQNDDASPGGLNSSLHNNSSRAGVGAVALNASMSNPQANNLAMSLPPSHPGWANEMSQKVAWIARDGGHTAHIRLDPPELGSLTVKVSVDSDSNTQISFVAATPHARDLLEGQMGRLREMLAQQGMDLSRADVDVSQQDTSGAQDRANNRNNGSSQSGVASSDEVDEELIAKNLSYVSASGVDYYA</sequence>
<feature type="region of interest" description="Disordered" evidence="1">
    <location>
        <begin position="1"/>
        <end position="95"/>
    </location>
</feature>
<organism evidence="3">
    <name type="scientific">Marinomonas sp. (strain MWYL1)</name>
    <dbReference type="NCBI Taxonomy" id="400668"/>
    <lineage>
        <taxon>Bacteria</taxon>
        <taxon>Pseudomonadati</taxon>
        <taxon>Pseudomonadota</taxon>
        <taxon>Gammaproteobacteria</taxon>
        <taxon>Oceanospirillales</taxon>
        <taxon>Oceanospirillaceae</taxon>
        <taxon>Marinomonas</taxon>
    </lineage>
</organism>
<dbReference type="eggNOG" id="COG3144">
    <property type="taxonomic scope" value="Bacteria"/>
</dbReference>
<dbReference type="EMBL" id="CP000749">
    <property type="protein sequence ID" value="ABR72342.1"/>
    <property type="molecule type" value="Genomic_DNA"/>
</dbReference>
<dbReference type="Pfam" id="PF02120">
    <property type="entry name" value="Flg_hook"/>
    <property type="match status" value="1"/>
</dbReference>
<feature type="compositionally biased region" description="Low complexity" evidence="1">
    <location>
        <begin position="388"/>
        <end position="399"/>
    </location>
</feature>
<proteinExistence type="predicted"/>
<keyword evidence="3" id="KW-0282">Flagellum</keyword>
<dbReference type="InterPro" id="IPR052563">
    <property type="entry name" value="FliK"/>
</dbReference>
<feature type="compositionally biased region" description="Polar residues" evidence="1">
    <location>
        <begin position="530"/>
        <end position="541"/>
    </location>
</feature>
<dbReference type="PANTHER" id="PTHR37533:SF2">
    <property type="entry name" value="FLAGELLAR HOOK-LENGTH CONTROL PROTEIN"/>
    <property type="match status" value="1"/>
</dbReference>
<dbReference type="AlphaFoldDB" id="A6W0W3"/>
<protein>
    <submittedName>
        <fullName evidence="3">Flagellar hook-length control protein</fullName>
    </submittedName>
</protein>
<dbReference type="STRING" id="400668.Mmwyl1_3439"/>
<dbReference type="InterPro" id="IPR038610">
    <property type="entry name" value="FliK-like_C_sf"/>
</dbReference>
<evidence type="ECO:0000313" key="3">
    <source>
        <dbReference type="EMBL" id="ABR72342.1"/>
    </source>
</evidence>
<dbReference type="InterPro" id="IPR021136">
    <property type="entry name" value="Flagellar_hook_control-like_C"/>
</dbReference>
<keyword evidence="3" id="KW-0969">Cilium</keyword>